<evidence type="ECO:0000313" key="3">
    <source>
        <dbReference type="EMBL" id="RYO93251.1"/>
    </source>
</evidence>
<protein>
    <recommendedName>
        <fullName evidence="5">WAP domain-containing protein</fullName>
    </recommendedName>
</protein>
<feature type="compositionally biased region" description="Basic and acidic residues" evidence="1">
    <location>
        <begin position="40"/>
        <end position="56"/>
    </location>
</feature>
<proteinExistence type="predicted"/>
<evidence type="ECO:0000256" key="1">
    <source>
        <dbReference type="SAM" id="MobiDB-lite"/>
    </source>
</evidence>
<name>A0ABY0HH16_9PEZI</name>
<feature type="compositionally biased region" description="Basic and acidic residues" evidence="1">
    <location>
        <begin position="96"/>
        <end position="106"/>
    </location>
</feature>
<reference evidence="3 4" key="1">
    <citation type="submission" date="2018-06" db="EMBL/GenBank/DDBJ databases">
        <title>Complete Genomes of Monosporascus.</title>
        <authorList>
            <person name="Robinson A.J."/>
            <person name="Natvig D.O."/>
        </authorList>
    </citation>
    <scope>NUCLEOTIDE SEQUENCE [LARGE SCALE GENOMIC DNA]</scope>
    <source>
        <strain evidence="3 4">CBS 609.92</strain>
    </source>
</reference>
<dbReference type="PROSITE" id="PS51257">
    <property type="entry name" value="PROKAR_LIPOPROTEIN"/>
    <property type="match status" value="1"/>
</dbReference>
<evidence type="ECO:0008006" key="5">
    <source>
        <dbReference type="Google" id="ProtNLM"/>
    </source>
</evidence>
<organism evidence="3 4">
    <name type="scientific">Monosporascus cannonballus</name>
    <dbReference type="NCBI Taxonomy" id="155416"/>
    <lineage>
        <taxon>Eukaryota</taxon>
        <taxon>Fungi</taxon>
        <taxon>Dikarya</taxon>
        <taxon>Ascomycota</taxon>
        <taxon>Pezizomycotina</taxon>
        <taxon>Sordariomycetes</taxon>
        <taxon>Xylariomycetidae</taxon>
        <taxon>Xylariales</taxon>
        <taxon>Xylariales incertae sedis</taxon>
        <taxon>Monosporascus</taxon>
    </lineage>
</organism>
<feature type="region of interest" description="Disordered" evidence="1">
    <location>
        <begin position="1"/>
        <end position="113"/>
    </location>
</feature>
<feature type="chain" id="PRO_5046485168" description="WAP domain-containing protein" evidence="2">
    <location>
        <begin position="19"/>
        <end position="215"/>
    </location>
</feature>
<keyword evidence="2" id="KW-0732">Signal</keyword>
<evidence type="ECO:0000313" key="4">
    <source>
        <dbReference type="Proteomes" id="UP000294003"/>
    </source>
</evidence>
<dbReference type="EMBL" id="QJNS01000019">
    <property type="protein sequence ID" value="RYO93251.1"/>
    <property type="molecule type" value="Genomic_DNA"/>
</dbReference>
<evidence type="ECO:0000256" key="2">
    <source>
        <dbReference type="SAM" id="SignalP"/>
    </source>
</evidence>
<keyword evidence="4" id="KW-1185">Reference proteome</keyword>
<feature type="compositionally biased region" description="Basic and acidic residues" evidence="1">
    <location>
        <begin position="71"/>
        <end position="89"/>
    </location>
</feature>
<sequence>MKASVLITLTTAPAGTSCAAPAPAPTEAGKPTAAEQQQHAAREHQASRSLLARDPRTGGGGFSIGGWGKDGGSKDIGKDTSKDKAKGSDESGSNESSKDTNKDNSKGSDLPVGEAGSLAWGVAKCDTSMTCNSDADCLPGCAAGCVPSADGTKRCSPGPAKPAAAIEQRSVHDLVARDPLGGGLGSLLGGAGKGVVDWLKGLVGTKEGGDEDGGK</sequence>
<feature type="compositionally biased region" description="Gly residues" evidence="1">
    <location>
        <begin position="57"/>
        <end position="70"/>
    </location>
</feature>
<accession>A0ABY0HH16</accession>
<feature type="signal peptide" evidence="2">
    <location>
        <begin position="1"/>
        <end position="18"/>
    </location>
</feature>
<comment type="caution">
    <text evidence="3">The sequence shown here is derived from an EMBL/GenBank/DDBJ whole genome shotgun (WGS) entry which is preliminary data.</text>
</comment>
<gene>
    <name evidence="3" type="ORF">DL762_001200</name>
</gene>
<dbReference type="Proteomes" id="UP000294003">
    <property type="component" value="Unassembled WGS sequence"/>
</dbReference>